<evidence type="ECO:0000313" key="3">
    <source>
        <dbReference type="Proteomes" id="UP000217199"/>
    </source>
</evidence>
<dbReference type="Proteomes" id="UP000217199">
    <property type="component" value="Unassembled WGS sequence"/>
</dbReference>
<keyword evidence="3" id="KW-1185">Reference proteome</keyword>
<gene>
    <name evidence="2" type="ORF">PNOK_0149400</name>
</gene>
<organism evidence="2 3">
    <name type="scientific">Pyrrhoderma noxium</name>
    <dbReference type="NCBI Taxonomy" id="2282107"/>
    <lineage>
        <taxon>Eukaryota</taxon>
        <taxon>Fungi</taxon>
        <taxon>Dikarya</taxon>
        <taxon>Basidiomycota</taxon>
        <taxon>Agaricomycotina</taxon>
        <taxon>Agaricomycetes</taxon>
        <taxon>Hymenochaetales</taxon>
        <taxon>Hymenochaetaceae</taxon>
        <taxon>Pyrrhoderma</taxon>
    </lineage>
</organism>
<name>A0A286UPL6_9AGAM</name>
<accession>A0A286UPL6</accession>
<protein>
    <submittedName>
        <fullName evidence="2">Uncharacterized protein</fullName>
    </submittedName>
</protein>
<sequence>MLQIAPIRMLIEDQPLTIRGICYFPFPYEASTPYKQTDCQFFMLGVPSASLLVLSDEPECLRVVTTTRLPEAWVLSGSSPEASITSTGVDRNCRVYADNYTNHINNNGSQPAKRKLCPGMTKSTSTDEM</sequence>
<dbReference type="AlphaFoldDB" id="A0A286UPL6"/>
<feature type="region of interest" description="Disordered" evidence="1">
    <location>
        <begin position="108"/>
        <end position="129"/>
    </location>
</feature>
<reference evidence="2 3" key="1">
    <citation type="journal article" date="2017" name="Mol. Ecol.">
        <title>Comparative and population genomic landscape of Phellinus noxius: A hypervariable fungus causing root rot in trees.</title>
        <authorList>
            <person name="Chung C.L."/>
            <person name="Lee T.J."/>
            <person name="Akiba M."/>
            <person name="Lee H.H."/>
            <person name="Kuo T.H."/>
            <person name="Liu D."/>
            <person name="Ke H.M."/>
            <person name="Yokoi T."/>
            <person name="Roa M.B."/>
            <person name="Lu M.J."/>
            <person name="Chang Y.Y."/>
            <person name="Ann P.J."/>
            <person name="Tsai J.N."/>
            <person name="Chen C.Y."/>
            <person name="Tzean S.S."/>
            <person name="Ota Y."/>
            <person name="Hattori T."/>
            <person name="Sahashi N."/>
            <person name="Liou R.F."/>
            <person name="Kikuchi T."/>
            <person name="Tsai I.J."/>
        </authorList>
    </citation>
    <scope>NUCLEOTIDE SEQUENCE [LARGE SCALE GENOMIC DNA]</scope>
    <source>
        <strain evidence="2 3">FFPRI411160</strain>
    </source>
</reference>
<proteinExistence type="predicted"/>
<evidence type="ECO:0000256" key="1">
    <source>
        <dbReference type="SAM" id="MobiDB-lite"/>
    </source>
</evidence>
<evidence type="ECO:0000313" key="2">
    <source>
        <dbReference type="EMBL" id="PAV21537.1"/>
    </source>
</evidence>
<comment type="caution">
    <text evidence="2">The sequence shown here is derived from an EMBL/GenBank/DDBJ whole genome shotgun (WGS) entry which is preliminary data.</text>
</comment>
<dbReference type="InParanoid" id="A0A286UPL6"/>
<dbReference type="EMBL" id="NBII01000002">
    <property type="protein sequence ID" value="PAV21537.1"/>
    <property type="molecule type" value="Genomic_DNA"/>
</dbReference>